<dbReference type="SUPFAM" id="SSF52499">
    <property type="entry name" value="Isochorismatase-like hydrolases"/>
    <property type="match status" value="1"/>
</dbReference>
<sequence>MQISCWKISVKRRVKMQGLLMIDMQKAFDNSSWGERNNPQLEVNSQKLLNFFREKGWPVLHVQHVSENTQSRFHVSQGQDFKDGFQPCPGEPVFQKIVNSAFIGTNLESYLRDKKIDKLVIAGLTLPHCVSTTTRMAANLGFKTLLISDATASFALPNLDGHLIDPEVLHTINLVSLHGEFAQVMTTEEFMGGMIMIHK</sequence>
<dbReference type="InterPro" id="IPR000868">
    <property type="entry name" value="Isochorismatase-like_dom"/>
</dbReference>
<evidence type="ECO:0000259" key="3">
    <source>
        <dbReference type="Pfam" id="PF00857"/>
    </source>
</evidence>
<dbReference type="PANTHER" id="PTHR43540">
    <property type="entry name" value="PEROXYUREIDOACRYLATE/UREIDOACRYLATE AMIDOHYDROLASE-RELATED"/>
    <property type="match status" value="1"/>
</dbReference>
<dbReference type="InterPro" id="IPR050272">
    <property type="entry name" value="Isochorismatase-like_hydrls"/>
</dbReference>
<evidence type="ECO:0000313" key="5">
    <source>
        <dbReference type="Proteomes" id="UP000003697"/>
    </source>
</evidence>
<reference evidence="4 5" key="1">
    <citation type="submission" date="2011-01" db="EMBL/GenBank/DDBJ databases">
        <authorList>
            <person name="Muzny D."/>
            <person name="Qin X."/>
            <person name="Buhay C."/>
            <person name="Dugan-Rocha S."/>
            <person name="Ding Y."/>
            <person name="Chen G."/>
            <person name="Hawes A."/>
            <person name="Holder M."/>
            <person name="Jhangiani S."/>
            <person name="Johnson A."/>
            <person name="Khan Z."/>
            <person name="Li Z."/>
            <person name="Liu W."/>
            <person name="Liu X."/>
            <person name="Perez L."/>
            <person name="Shen H."/>
            <person name="Wang Q."/>
            <person name="Watt J."/>
            <person name="Xi L."/>
            <person name="Xin Y."/>
            <person name="Zhou J."/>
            <person name="Deng J."/>
            <person name="Jiang H."/>
            <person name="Liu Y."/>
            <person name="Qu J."/>
            <person name="Song X.-Z."/>
            <person name="Zhang L."/>
            <person name="Villasana D."/>
            <person name="Johnson A."/>
            <person name="Liu J."/>
            <person name="Liyanage D."/>
            <person name="Lorensuhewa L."/>
            <person name="Robinson T."/>
            <person name="Song A."/>
            <person name="Song B.-B."/>
            <person name="Dinh H."/>
            <person name="Thornton R."/>
            <person name="Coyle M."/>
            <person name="Francisco L."/>
            <person name="Jackson L."/>
            <person name="Javaid M."/>
            <person name="Korchina V."/>
            <person name="Kovar C."/>
            <person name="Mata R."/>
            <person name="Mathew T."/>
            <person name="Ngo R."/>
            <person name="Nguyen L."/>
            <person name="Nguyen N."/>
            <person name="Okwuonu G."/>
            <person name="Ongeri F."/>
            <person name="Pham C."/>
            <person name="Simmons D."/>
            <person name="Wilczek-Boney K."/>
            <person name="Hale W."/>
            <person name="Jakkamsetti A."/>
            <person name="Pham P."/>
            <person name="Ruth R."/>
            <person name="San Lucas F."/>
            <person name="Warren J."/>
            <person name="Zhang J."/>
            <person name="Zhao Z."/>
            <person name="Zhou C."/>
            <person name="Zhu D."/>
            <person name="Lee S."/>
            <person name="Bess C."/>
            <person name="Blankenburg K."/>
            <person name="Forbes L."/>
            <person name="Fu Q."/>
            <person name="Gubbala S."/>
            <person name="Hirani K."/>
            <person name="Jayaseelan J.C."/>
            <person name="Lara F."/>
            <person name="Munidasa M."/>
            <person name="Palculict T."/>
            <person name="Patil S."/>
            <person name="Pu L.-L."/>
            <person name="Saada N."/>
            <person name="Tang L."/>
            <person name="Weissenberger G."/>
            <person name="Zhu Y."/>
            <person name="Hemphill L."/>
            <person name="Shang Y."/>
            <person name="Youmans B."/>
            <person name="Ayvaz T."/>
            <person name="Ross M."/>
            <person name="Santibanez J."/>
            <person name="Aqrawi P."/>
            <person name="Gross S."/>
            <person name="Joshi V."/>
            <person name="Fowler G."/>
            <person name="Nazareth L."/>
            <person name="Reid J."/>
            <person name="Worley K."/>
            <person name="Petrosino J."/>
            <person name="Highlander S."/>
            <person name="Gibbs R."/>
        </authorList>
    </citation>
    <scope>NUCLEOTIDE SEQUENCE [LARGE SCALE GENOMIC DNA]</scope>
    <source>
        <strain evidence="4 5">ATCC 49124</strain>
    </source>
</reference>
<evidence type="ECO:0000256" key="1">
    <source>
        <dbReference type="ARBA" id="ARBA00006336"/>
    </source>
</evidence>
<comment type="caution">
    <text evidence="4">The sequence shown here is derived from an EMBL/GenBank/DDBJ whole genome shotgun (WGS) entry which is preliminary data.</text>
</comment>
<dbReference type="Pfam" id="PF00857">
    <property type="entry name" value="Isochorismatase"/>
    <property type="match status" value="1"/>
</dbReference>
<feature type="domain" description="Isochorismatase-like" evidence="3">
    <location>
        <begin position="19"/>
        <end position="189"/>
    </location>
</feature>
<gene>
    <name evidence="4" type="primary">pncA</name>
    <name evidence="4" type="ORF">HMPREF9425_1581</name>
</gene>
<dbReference type="Gene3D" id="3.40.50.850">
    <property type="entry name" value="Isochorismatase-like"/>
    <property type="match status" value="1"/>
</dbReference>
<keyword evidence="2 4" id="KW-0378">Hydrolase</keyword>
<dbReference type="GO" id="GO:0016787">
    <property type="term" value="F:hydrolase activity"/>
    <property type="evidence" value="ECO:0007669"/>
    <property type="project" value="UniProtKB-KW"/>
</dbReference>
<comment type="similarity">
    <text evidence="1">Belongs to the isochorismatase family.</text>
</comment>
<dbReference type="EMBL" id="AEVI01000073">
    <property type="protein sequence ID" value="EFX95472.1"/>
    <property type="molecule type" value="Genomic_DNA"/>
</dbReference>
<evidence type="ECO:0000256" key="2">
    <source>
        <dbReference type="ARBA" id="ARBA00022801"/>
    </source>
</evidence>
<name>A0ABP2KGR4_STRVE</name>
<dbReference type="InterPro" id="IPR036380">
    <property type="entry name" value="Isochorismatase-like_sf"/>
</dbReference>
<evidence type="ECO:0000313" key="4">
    <source>
        <dbReference type="EMBL" id="EFX95472.1"/>
    </source>
</evidence>
<keyword evidence="5" id="KW-1185">Reference proteome</keyword>
<dbReference type="PANTHER" id="PTHR43540:SF1">
    <property type="entry name" value="ISOCHORISMATASE HYDROLASE"/>
    <property type="match status" value="1"/>
</dbReference>
<dbReference type="EC" id="3.-.-.-" evidence="4"/>
<accession>A0ABP2KGR4</accession>
<proteinExistence type="inferred from homology"/>
<organism evidence="4 5">
    <name type="scientific">Streptococcus vestibularis ATCC 49124</name>
    <dbReference type="NCBI Taxonomy" id="889206"/>
    <lineage>
        <taxon>Bacteria</taxon>
        <taxon>Bacillati</taxon>
        <taxon>Bacillota</taxon>
        <taxon>Bacilli</taxon>
        <taxon>Lactobacillales</taxon>
        <taxon>Streptococcaceae</taxon>
        <taxon>Streptococcus</taxon>
    </lineage>
</organism>
<protein>
    <submittedName>
        <fullName evidence="4">Isochorismatase family protein</fullName>
        <ecNumber evidence="4">3.-.-.-</ecNumber>
    </submittedName>
</protein>
<dbReference type="Proteomes" id="UP000003697">
    <property type="component" value="Unassembled WGS sequence"/>
</dbReference>
<dbReference type="CDD" id="cd01014">
    <property type="entry name" value="nicotinamidase_related"/>
    <property type="match status" value="1"/>
</dbReference>